<keyword evidence="1" id="KW-0812">Transmembrane</keyword>
<evidence type="ECO:0000313" key="3">
    <source>
        <dbReference type="Proteomes" id="UP000199290"/>
    </source>
</evidence>
<organism evidence="2 3">
    <name type="scientific">Marinobacter gudaonensis</name>
    <dbReference type="NCBI Taxonomy" id="375760"/>
    <lineage>
        <taxon>Bacteria</taxon>
        <taxon>Pseudomonadati</taxon>
        <taxon>Pseudomonadota</taxon>
        <taxon>Gammaproteobacteria</taxon>
        <taxon>Pseudomonadales</taxon>
        <taxon>Marinobacteraceae</taxon>
        <taxon>Marinobacter</taxon>
    </lineage>
</organism>
<accession>A0A1I6G798</accession>
<proteinExistence type="predicted"/>
<protein>
    <submittedName>
        <fullName evidence="2">Uncharacterized protein</fullName>
    </submittedName>
</protein>
<dbReference type="AlphaFoldDB" id="A0A1I6G798"/>
<feature type="transmembrane region" description="Helical" evidence="1">
    <location>
        <begin position="51"/>
        <end position="73"/>
    </location>
</feature>
<keyword evidence="1" id="KW-1133">Transmembrane helix</keyword>
<feature type="transmembrane region" description="Helical" evidence="1">
    <location>
        <begin position="27"/>
        <end position="45"/>
    </location>
</feature>
<sequence length="170" mass="19011">MFSTDIYKILNSDEAGICFDRPILPNALIFGVIASLAVVLIYFVWDDPSLNAWLWFGCIALALMILGLLYLLVPDKRITLEENGSKFLLKGKHWLGKRNGQFAADGVMTIVTVTGAEGNRAMNYVLEVRTYDGLRFMLGFHGYGSFKREKLKILGQVLEEKSGGRLTLES</sequence>
<dbReference type="Proteomes" id="UP000199290">
    <property type="component" value="Unassembled WGS sequence"/>
</dbReference>
<evidence type="ECO:0000256" key="1">
    <source>
        <dbReference type="SAM" id="Phobius"/>
    </source>
</evidence>
<reference evidence="3" key="1">
    <citation type="submission" date="2016-10" db="EMBL/GenBank/DDBJ databases">
        <authorList>
            <person name="Varghese N."/>
            <person name="Submissions S."/>
        </authorList>
    </citation>
    <scope>NUCLEOTIDE SEQUENCE [LARGE SCALE GENOMIC DNA]</scope>
    <source>
        <strain evidence="3">CGMCC 1.6294</strain>
    </source>
</reference>
<keyword evidence="1" id="KW-0472">Membrane</keyword>
<keyword evidence="3" id="KW-1185">Reference proteome</keyword>
<dbReference type="STRING" id="375760.SAMN04488073_0099"/>
<dbReference type="OrthoDB" id="6370407at2"/>
<gene>
    <name evidence="2" type="ORF">SAMN04488073_0099</name>
</gene>
<evidence type="ECO:0000313" key="2">
    <source>
        <dbReference type="EMBL" id="SFR37927.1"/>
    </source>
</evidence>
<name>A0A1I6G798_9GAMM</name>
<dbReference type="RefSeq" id="WP_091984735.1">
    <property type="nucleotide sequence ID" value="NZ_FOYV01000001.1"/>
</dbReference>
<dbReference type="EMBL" id="FOYV01000001">
    <property type="protein sequence ID" value="SFR37927.1"/>
    <property type="molecule type" value="Genomic_DNA"/>
</dbReference>